<evidence type="ECO:0000313" key="3">
    <source>
        <dbReference type="Proteomes" id="UP000031184"/>
    </source>
</evidence>
<sequence>MKHNLEKDLKRWLKRKVSISLATIVVFAITGSVGLAENITKFSDITAEKTGQFGSMTMTDLEKNLKAIDTSVNKNLGYKKIAVLGAWLKVKDYKTEAIGGIPGLMKLAGNSAKQEAVVKSKIKEAVKKQVEEIYGKKFENDERFKKDLEEAEGLPQKSHTAIADLSNYLPKVLKKADEVVDKVNSHSTEIERLDDEKASYKFVDSAISAGKAALDKEKEERKAADKALEKSLIDTYNGLNNRLLTEVDTRAKEDAKLATKIKQEAKEREKVDKELGDKISLNKRANDIQSKQIAELQSTDLKHTKDIANNKKAIEKEKDERVKGDLANKELIDKEVERS</sequence>
<accession>A0A0B4EFH9</accession>
<dbReference type="AlphaFoldDB" id="A0A0B4EFH9"/>
<comment type="caution">
    <text evidence="2">The sequence shown here is derived from an EMBL/GenBank/DDBJ whole genome shotgun (WGS) entry which is preliminary data.</text>
</comment>
<gene>
    <name evidence="2" type="ORF">C095_12155</name>
</gene>
<evidence type="ECO:0000256" key="1">
    <source>
        <dbReference type="SAM" id="MobiDB-lite"/>
    </source>
</evidence>
<name>A0A0B4EFH9_9FUSO</name>
<organism evidence="2 3">
    <name type="scientific">Fusobacterium necrophorum subsp. funduliforme B35</name>
    <dbReference type="NCBI Taxonomy" id="1226633"/>
    <lineage>
        <taxon>Bacteria</taxon>
        <taxon>Fusobacteriati</taxon>
        <taxon>Fusobacteriota</taxon>
        <taxon>Fusobacteriia</taxon>
        <taxon>Fusobacteriales</taxon>
        <taxon>Fusobacteriaceae</taxon>
        <taxon>Fusobacterium</taxon>
    </lineage>
</organism>
<feature type="region of interest" description="Disordered" evidence="1">
    <location>
        <begin position="317"/>
        <end position="339"/>
    </location>
</feature>
<dbReference type="Proteomes" id="UP000031184">
    <property type="component" value="Unassembled WGS sequence"/>
</dbReference>
<dbReference type="EMBL" id="AUZI01000033">
    <property type="protein sequence ID" value="KID48021.1"/>
    <property type="molecule type" value="Genomic_DNA"/>
</dbReference>
<evidence type="ECO:0000313" key="2">
    <source>
        <dbReference type="EMBL" id="KID48021.1"/>
    </source>
</evidence>
<protein>
    <submittedName>
        <fullName evidence="2">Uncharacterized protein</fullName>
    </submittedName>
</protein>
<dbReference type="PATRIC" id="fig|1226633.4.peg.2435"/>
<feature type="non-terminal residue" evidence="2">
    <location>
        <position position="339"/>
    </location>
</feature>
<reference evidence="2 3" key="1">
    <citation type="submission" date="2013-08" db="EMBL/GenBank/DDBJ databases">
        <title>An opportunistic ruminal bacterium that causes liver abscesses in cattle.</title>
        <authorList>
            <person name="Benahmed F.H."/>
            <person name="Rasmussen M."/>
            <person name="Harbottle H."/>
            <person name="Soppet D."/>
            <person name="Nagaraja T.G."/>
            <person name="Davidson M."/>
        </authorList>
    </citation>
    <scope>NUCLEOTIDE SEQUENCE [LARGE SCALE GENOMIC DNA]</scope>
    <source>
        <strain evidence="2 3">B35</strain>
    </source>
</reference>
<proteinExistence type="predicted"/>